<sequence>MNTFGKRIKNLRQKMGLTQVELGKMLNVTDLAVTKWESDASLPNTITLIKIADYFNVSIDYLLCRKYISYISSGNNVVKIHEKYPYNLSPEDIERLINYLRDIGFDIDRLIKKIKESSK</sequence>
<evidence type="ECO:0000259" key="2">
    <source>
        <dbReference type="PROSITE" id="PS50943"/>
    </source>
</evidence>
<dbReference type="STRING" id="1294142.CINTURNW_1718"/>
<dbReference type="InterPro" id="IPR001387">
    <property type="entry name" value="Cro/C1-type_HTH"/>
</dbReference>
<dbReference type="AlphaFoldDB" id="U2Q5E6"/>
<dbReference type="Gene3D" id="1.10.260.40">
    <property type="entry name" value="lambda repressor-like DNA-binding domains"/>
    <property type="match status" value="1"/>
</dbReference>
<organism evidence="3 4">
    <name type="scientific">Clostridium intestinale URNW</name>
    <dbReference type="NCBI Taxonomy" id="1294142"/>
    <lineage>
        <taxon>Bacteria</taxon>
        <taxon>Bacillati</taxon>
        <taxon>Bacillota</taxon>
        <taxon>Clostridia</taxon>
        <taxon>Eubacteriales</taxon>
        <taxon>Clostridiaceae</taxon>
        <taxon>Clostridium</taxon>
    </lineage>
</organism>
<feature type="domain" description="HTH cro/C1-type" evidence="2">
    <location>
        <begin position="8"/>
        <end position="62"/>
    </location>
</feature>
<dbReference type="GO" id="GO:0003677">
    <property type="term" value="F:DNA binding"/>
    <property type="evidence" value="ECO:0007669"/>
    <property type="project" value="UniProtKB-KW"/>
</dbReference>
<dbReference type="SMART" id="SM00530">
    <property type="entry name" value="HTH_XRE"/>
    <property type="match status" value="1"/>
</dbReference>
<dbReference type="PATRIC" id="fig|1294142.3.peg.1749"/>
<dbReference type="PANTHER" id="PTHR46558:SF11">
    <property type="entry name" value="HTH-TYPE TRANSCRIPTIONAL REGULATOR XRE"/>
    <property type="match status" value="1"/>
</dbReference>
<reference evidence="3 4" key="1">
    <citation type="journal article" date="2013" name="Genome Announc.">
        <title>Draft Genome Sequence of the Hydrogen- and Ethanol-Producing Bacterium Clostridium intestinale Strain URNW.</title>
        <authorList>
            <person name="Lal S."/>
            <person name="Ramachandran U."/>
            <person name="Zhang X."/>
            <person name="Sparling R."/>
            <person name="Levin D.B."/>
        </authorList>
    </citation>
    <scope>NUCLEOTIDE SEQUENCE [LARGE SCALE GENOMIC DNA]</scope>
    <source>
        <strain evidence="3 4">URNW</strain>
    </source>
</reference>
<evidence type="ECO:0000313" key="3">
    <source>
        <dbReference type="EMBL" id="ERK31354.1"/>
    </source>
</evidence>
<dbReference type="Proteomes" id="UP000016721">
    <property type="component" value="Unassembled WGS sequence"/>
</dbReference>
<dbReference type="RefSeq" id="WP_021801722.1">
    <property type="nucleotide sequence ID" value="NZ_KI273145.1"/>
</dbReference>
<dbReference type="CDD" id="cd00093">
    <property type="entry name" value="HTH_XRE"/>
    <property type="match status" value="1"/>
</dbReference>
<dbReference type="PROSITE" id="PS50943">
    <property type="entry name" value="HTH_CROC1"/>
    <property type="match status" value="1"/>
</dbReference>
<gene>
    <name evidence="3" type="ORF">CINTURNW_1718</name>
</gene>
<dbReference type="OrthoDB" id="1766270at2"/>
<keyword evidence="4" id="KW-1185">Reference proteome</keyword>
<dbReference type="HOGENOM" id="CLU_066192_4_4_9"/>
<accession>U2Q5E6</accession>
<dbReference type="eggNOG" id="COG1396">
    <property type="taxonomic scope" value="Bacteria"/>
</dbReference>
<protein>
    <submittedName>
        <fullName evidence="3">DNA-binding protein</fullName>
    </submittedName>
</protein>
<evidence type="ECO:0000313" key="4">
    <source>
        <dbReference type="Proteomes" id="UP000016721"/>
    </source>
</evidence>
<proteinExistence type="predicted"/>
<dbReference type="SUPFAM" id="SSF47413">
    <property type="entry name" value="lambda repressor-like DNA-binding domains"/>
    <property type="match status" value="1"/>
</dbReference>
<keyword evidence="1 3" id="KW-0238">DNA-binding</keyword>
<dbReference type="PANTHER" id="PTHR46558">
    <property type="entry name" value="TRACRIPTIONAL REGULATORY PROTEIN-RELATED-RELATED"/>
    <property type="match status" value="1"/>
</dbReference>
<comment type="caution">
    <text evidence="3">The sequence shown here is derived from an EMBL/GenBank/DDBJ whole genome shotgun (WGS) entry which is preliminary data.</text>
</comment>
<name>U2Q5E6_9CLOT</name>
<dbReference type="EMBL" id="APJA01000012">
    <property type="protein sequence ID" value="ERK31354.1"/>
    <property type="molecule type" value="Genomic_DNA"/>
</dbReference>
<evidence type="ECO:0000256" key="1">
    <source>
        <dbReference type="ARBA" id="ARBA00023125"/>
    </source>
</evidence>
<dbReference type="InterPro" id="IPR010982">
    <property type="entry name" value="Lambda_DNA-bd_dom_sf"/>
</dbReference>
<dbReference type="Pfam" id="PF01381">
    <property type="entry name" value="HTH_3"/>
    <property type="match status" value="1"/>
</dbReference>